<comment type="subunit">
    <text evidence="8">Monomer.</text>
</comment>
<dbReference type="PANTHER" id="PTHR42785:SF1">
    <property type="entry name" value="DNA TOPOISOMERASE"/>
    <property type="match status" value="1"/>
</dbReference>
<keyword evidence="6 8" id="KW-0238">DNA-binding</keyword>
<dbReference type="PROSITE" id="PS00396">
    <property type="entry name" value="TOPO_IA_1"/>
    <property type="match status" value="1"/>
</dbReference>
<feature type="active site" description="O-(5'-phospho-DNA)-tyrosine intermediate" evidence="8">
    <location>
        <position position="333"/>
    </location>
</feature>
<comment type="similarity">
    <text evidence="2 8">Belongs to the type IA topoisomerase family.</text>
</comment>
<feature type="domain" description="Topo IA-type catalytic" evidence="11">
    <location>
        <begin position="151"/>
        <end position="608"/>
    </location>
</feature>
<feature type="compositionally biased region" description="Basic and acidic residues" evidence="9">
    <location>
        <begin position="925"/>
        <end position="948"/>
    </location>
</feature>
<dbReference type="Gene3D" id="1.10.290.10">
    <property type="entry name" value="Topoisomerase I, domain 4"/>
    <property type="match status" value="1"/>
</dbReference>
<dbReference type="CDD" id="cd03363">
    <property type="entry name" value="TOPRIM_TopoIA_TopoI"/>
    <property type="match status" value="1"/>
</dbReference>
<dbReference type="HAMAP" id="MF_00952">
    <property type="entry name" value="Topoisom_1_prok"/>
    <property type="match status" value="1"/>
</dbReference>
<evidence type="ECO:0000259" key="11">
    <source>
        <dbReference type="PROSITE" id="PS52039"/>
    </source>
</evidence>
<feature type="compositionally biased region" description="Low complexity" evidence="9">
    <location>
        <begin position="963"/>
        <end position="976"/>
    </location>
</feature>
<dbReference type="CDD" id="cd00186">
    <property type="entry name" value="TOP1Ac"/>
    <property type="match status" value="1"/>
</dbReference>
<comment type="catalytic activity">
    <reaction evidence="1 8">
        <text>ATP-independent breakage of single-stranded DNA, followed by passage and rejoining.</text>
        <dbReference type="EC" id="5.6.2.1"/>
    </reaction>
</comment>
<feature type="site" description="Interaction with DNA" evidence="8">
    <location>
        <position position="162"/>
    </location>
</feature>
<dbReference type="InterPro" id="IPR028612">
    <property type="entry name" value="Topoisom_1_IA"/>
</dbReference>
<dbReference type="PROSITE" id="PS50880">
    <property type="entry name" value="TOPRIM"/>
    <property type="match status" value="1"/>
</dbReference>
<evidence type="ECO:0000313" key="12">
    <source>
        <dbReference type="EMBL" id="ANI91383.1"/>
    </source>
</evidence>
<evidence type="ECO:0000256" key="4">
    <source>
        <dbReference type="ARBA" id="ARBA00022842"/>
    </source>
</evidence>
<evidence type="ECO:0000256" key="9">
    <source>
        <dbReference type="SAM" id="MobiDB-lite"/>
    </source>
</evidence>
<feature type="compositionally biased region" description="Basic residues" evidence="9">
    <location>
        <begin position="949"/>
        <end position="962"/>
    </location>
</feature>
<feature type="site" description="Interaction with DNA" evidence="8">
    <location>
        <position position="161"/>
    </location>
</feature>
<feature type="region of interest" description="Disordered" evidence="9">
    <location>
        <begin position="468"/>
        <end position="508"/>
    </location>
</feature>
<evidence type="ECO:0000256" key="3">
    <source>
        <dbReference type="ARBA" id="ARBA00022723"/>
    </source>
</evidence>
<dbReference type="Gene3D" id="1.10.460.10">
    <property type="entry name" value="Topoisomerase I, domain 2"/>
    <property type="match status" value="1"/>
</dbReference>
<dbReference type="Gene3D" id="2.70.20.10">
    <property type="entry name" value="Topoisomerase I, domain 3"/>
    <property type="match status" value="1"/>
</dbReference>
<dbReference type="SMART" id="SM00493">
    <property type="entry name" value="TOPRIM"/>
    <property type="match status" value="1"/>
</dbReference>
<dbReference type="InterPro" id="IPR013826">
    <property type="entry name" value="Topo_IA_cen_sub3"/>
</dbReference>
<dbReference type="InterPro" id="IPR000380">
    <property type="entry name" value="Topo_IA"/>
</dbReference>
<dbReference type="PROSITE" id="PS52039">
    <property type="entry name" value="TOPO_IA_2"/>
    <property type="match status" value="1"/>
</dbReference>
<dbReference type="EMBL" id="CP015961">
    <property type="protein sequence ID" value="ANI91383.1"/>
    <property type="molecule type" value="Genomic_DNA"/>
</dbReference>
<dbReference type="SMART" id="SM00437">
    <property type="entry name" value="TOP1Ac"/>
    <property type="match status" value="1"/>
</dbReference>
<dbReference type="RefSeq" id="WP_075844806.1">
    <property type="nucleotide sequence ID" value="NZ_CP015961.1"/>
</dbReference>
<dbReference type="InterPro" id="IPR023405">
    <property type="entry name" value="Topo_IA_core_domain"/>
</dbReference>
<keyword evidence="5 8" id="KW-0799">Topoisomerase</keyword>
<dbReference type="SMART" id="SM00436">
    <property type="entry name" value="TOP1Bc"/>
    <property type="match status" value="1"/>
</dbReference>
<name>A0A173LHM0_9ACTN</name>
<dbReference type="KEGG" id="dtm:BJL86_0580"/>
<dbReference type="InterPro" id="IPR013825">
    <property type="entry name" value="Topo_IA_cen_sub2"/>
</dbReference>
<dbReference type="GO" id="GO:0046872">
    <property type="term" value="F:metal ion binding"/>
    <property type="evidence" value="ECO:0007669"/>
    <property type="project" value="UniProtKB-KW"/>
</dbReference>
<dbReference type="InterPro" id="IPR034149">
    <property type="entry name" value="TOPRIM_TopoI"/>
</dbReference>
<evidence type="ECO:0000256" key="6">
    <source>
        <dbReference type="ARBA" id="ARBA00023125"/>
    </source>
</evidence>
<evidence type="ECO:0000256" key="2">
    <source>
        <dbReference type="ARBA" id="ARBA00009446"/>
    </source>
</evidence>
<dbReference type="AlphaFoldDB" id="A0A173LHM0"/>
<keyword evidence="3" id="KW-0479">Metal-binding</keyword>
<feature type="domain" description="Toprim" evidence="10">
    <location>
        <begin position="12"/>
        <end position="136"/>
    </location>
</feature>
<dbReference type="Gene3D" id="3.40.50.140">
    <property type="match status" value="1"/>
</dbReference>
<feature type="site" description="Interaction with DNA" evidence="8">
    <location>
        <position position="165"/>
    </location>
</feature>
<evidence type="ECO:0000256" key="1">
    <source>
        <dbReference type="ARBA" id="ARBA00000213"/>
    </source>
</evidence>
<dbReference type="Pfam" id="PF13368">
    <property type="entry name" value="Toprim_C_rpt"/>
    <property type="match status" value="4"/>
</dbReference>
<proteinExistence type="inferred from homology"/>
<dbReference type="GO" id="GO:0003677">
    <property type="term" value="F:DNA binding"/>
    <property type="evidence" value="ECO:0007669"/>
    <property type="project" value="UniProtKB-KW"/>
</dbReference>
<dbReference type="Pfam" id="PF01131">
    <property type="entry name" value="Topoisom_bac"/>
    <property type="match status" value="1"/>
</dbReference>
<accession>A0A173LHM0</accession>
<dbReference type="STRING" id="499555.BJL86_0580"/>
<dbReference type="GO" id="GO:0006265">
    <property type="term" value="P:DNA topological change"/>
    <property type="evidence" value="ECO:0007669"/>
    <property type="project" value="UniProtKB-UniRule"/>
</dbReference>
<feature type="site" description="Interaction with DNA" evidence="8">
    <location>
        <position position="335"/>
    </location>
</feature>
<feature type="site" description="Interaction with DNA" evidence="8">
    <location>
        <position position="540"/>
    </location>
</feature>
<dbReference type="PANTHER" id="PTHR42785">
    <property type="entry name" value="DNA TOPOISOMERASE, TYPE IA, CORE"/>
    <property type="match status" value="1"/>
</dbReference>
<evidence type="ECO:0000256" key="5">
    <source>
        <dbReference type="ARBA" id="ARBA00023029"/>
    </source>
</evidence>
<dbReference type="Proteomes" id="UP000186104">
    <property type="component" value="Chromosome"/>
</dbReference>
<dbReference type="InterPro" id="IPR003602">
    <property type="entry name" value="Topo_IA_DNA-bd_dom"/>
</dbReference>
<dbReference type="SUPFAM" id="SSF56712">
    <property type="entry name" value="Prokaryotic type I DNA topoisomerase"/>
    <property type="match status" value="1"/>
</dbReference>
<protein>
    <recommendedName>
        <fullName evidence="8">DNA topoisomerase 1</fullName>
        <ecNumber evidence="8">5.6.2.1</ecNumber>
    </recommendedName>
    <alternativeName>
        <fullName evidence="8">DNA topoisomerase I</fullName>
    </alternativeName>
</protein>
<dbReference type="InterPro" id="IPR013497">
    <property type="entry name" value="Topo_IA_cen"/>
</dbReference>
<dbReference type="Pfam" id="PF01751">
    <property type="entry name" value="Toprim"/>
    <property type="match status" value="1"/>
</dbReference>
<comment type="function">
    <text evidence="8">Releases the supercoiling and torsional tension of DNA, which is introduced during the DNA replication and transcription, by transiently cleaving and rejoining one strand of the DNA duplex. Introduces a single-strand break via transesterification at a target site in duplex DNA. The scissile phosphodiester is attacked by the catalytic tyrosine of the enzyme, resulting in the formation of a DNA-(5'-phosphotyrosyl)-enzyme intermediate and the expulsion of a 3'-OH DNA strand. The free DNA strand then undergoes passage around the unbroken strand, thus removing DNA supercoils. Finally, in the religation step, the DNA 3'-OH attacks the covalent intermediate to expel the active-site tyrosine and restore the DNA phosphodiester backbone.</text>
</comment>
<reference evidence="12 13" key="1">
    <citation type="submission" date="2016-06" db="EMBL/GenBank/DDBJ databases">
        <title>Complete genome sequence of a saline-alkali tolerant type strain Dietzia timorensis ID05-A0528T.</title>
        <authorList>
            <person name="Wu X."/>
        </authorList>
    </citation>
    <scope>NUCLEOTIDE SEQUENCE [LARGE SCALE GENOMIC DNA]</scope>
    <source>
        <strain evidence="12 13">ID05-A0528</strain>
    </source>
</reference>
<feature type="site" description="Interaction with DNA" evidence="8">
    <location>
        <position position="42"/>
    </location>
</feature>
<gene>
    <name evidence="8" type="primary">topA</name>
    <name evidence="12" type="ORF">BJL86_0580</name>
</gene>
<dbReference type="InterPro" id="IPR025589">
    <property type="entry name" value="Toprim_C_rpt"/>
</dbReference>
<evidence type="ECO:0000313" key="13">
    <source>
        <dbReference type="Proteomes" id="UP000186104"/>
    </source>
</evidence>
<keyword evidence="4" id="KW-0460">Magnesium</keyword>
<dbReference type="GO" id="GO:0003917">
    <property type="term" value="F:DNA topoisomerase type I (single strand cut, ATP-independent) activity"/>
    <property type="evidence" value="ECO:0007669"/>
    <property type="project" value="UniProtKB-UniRule"/>
</dbReference>
<feature type="region of interest" description="Interaction with DNA" evidence="8">
    <location>
        <begin position="185"/>
        <end position="190"/>
    </location>
</feature>
<dbReference type="InterPro" id="IPR023406">
    <property type="entry name" value="Topo_IA_AS"/>
</dbReference>
<sequence>MATKTTTDRDLKRLVIVESATKAKKIQQYLGSNYIVEASVGHIRDLPGRAADVPAAYKKEPWARLGVNPDNDFEPIYVVDSDKSKKVTALRRDLKEVDELLLATDPDREGEAIAWHLLQVLKPKVPVRRMVFHEITEPAIREAVENTRELDQDLVDAQETRRILDRLYGYEVSPVLWKKIQRGLSAGRVQSVATRIIVERERERMAFISAGYWDIEAEVSGEDSVSGTRRAFGAKLAQVEGKRIAQGRDFGPDGKLTSDVTPLGEQAARALATGLEKAEFRVDSVESKPYTRRPSSPFMTSTLQQEAGRKLRFTSSRTMRVAQRLYENGYITYMRTDSTSLSAAGTQAARDAATTLFGSEYVADSPRRYERKVKNSQEAHEAIRPAGETFPTPGELRPALSAEEHLLYELIWRRTLASQMADARGTTVSVRLGARAAENASGYRDTVFNASGRTITFPGFLRVFDDDASEDGAGGSGKGESRLPQLSEGQTLAPEKISPEGHSTNPPARYTEASLVKAMEEMGIGRPSTYASIINTIQARGYVYSRGNALVPSWLAFPAVRLLEENFGTLVDYDFTSLMEDDLDRIASGQQSRTDWLKGFYFGRSAVADGDDDSAAVGLKDLVGDRLAEIDAAAVNSIRLFEDDEGRTVYVRNGRYGPYLMRRDTDENGESSEQRANLPIALNPDELTLQVAEKLFAIPQEGRKLGVDPATDHEVVVKDGPYGPYVAELLPKMSEDELETARAEAGRAAEAAEMESQLGDGATEAEAKKAAKKVAKKAAKDYTEPKGKMASLFKTMDAETVTLEEALRLLSLPRVVGVDPADGKEITAQNGRYGPYLRKERDSRSLGSEEELFTVTLDEARRIYSEPKRRGRSGQPSYLKDLGDDPITGKKVLVKDGRFGPYVTDGDTIASLGKGDTPDTLTPDRASELLSARRDQQAAKDADPDKATKKTAKKSAAKKSTARKSSGARAASKTGSRVAKKGATKKATKTGVSGVRKAAAKSSGS</sequence>
<dbReference type="PRINTS" id="PR00417">
    <property type="entry name" value="PRTPISMRASEI"/>
</dbReference>
<feature type="site" description="Interaction with DNA" evidence="8">
    <location>
        <position position="177"/>
    </location>
</feature>
<dbReference type="NCBIfam" id="TIGR01051">
    <property type="entry name" value="topA_bact"/>
    <property type="match status" value="1"/>
</dbReference>
<dbReference type="InterPro" id="IPR003601">
    <property type="entry name" value="Topo_IA_2"/>
</dbReference>
<evidence type="ECO:0000259" key="10">
    <source>
        <dbReference type="PROSITE" id="PS50880"/>
    </source>
</evidence>
<feature type="region of interest" description="Disordered" evidence="9">
    <location>
        <begin position="903"/>
        <end position="1005"/>
    </location>
</feature>
<feature type="compositionally biased region" description="Basic residues" evidence="9">
    <location>
        <begin position="978"/>
        <end position="988"/>
    </location>
</feature>
<dbReference type="InterPro" id="IPR006171">
    <property type="entry name" value="TOPRIM_dom"/>
</dbReference>
<feature type="region of interest" description="Disordered" evidence="9">
    <location>
        <begin position="375"/>
        <end position="396"/>
    </location>
</feature>
<feature type="site" description="Interaction with DNA" evidence="8">
    <location>
        <position position="170"/>
    </location>
</feature>
<evidence type="ECO:0000256" key="7">
    <source>
        <dbReference type="ARBA" id="ARBA00023235"/>
    </source>
</evidence>
<dbReference type="InterPro" id="IPR005733">
    <property type="entry name" value="TopoI_bac-type"/>
</dbReference>
<dbReference type="InterPro" id="IPR013824">
    <property type="entry name" value="Topo_IA_cen_sub1"/>
</dbReference>
<organism evidence="12 13">
    <name type="scientific">Dietzia timorensis</name>
    <dbReference type="NCBI Taxonomy" id="499555"/>
    <lineage>
        <taxon>Bacteria</taxon>
        <taxon>Bacillati</taxon>
        <taxon>Actinomycetota</taxon>
        <taxon>Actinomycetes</taxon>
        <taxon>Mycobacteriales</taxon>
        <taxon>Dietziaceae</taxon>
        <taxon>Dietzia</taxon>
    </lineage>
</organism>
<evidence type="ECO:0000256" key="8">
    <source>
        <dbReference type="HAMAP-Rule" id="MF_00952"/>
    </source>
</evidence>
<keyword evidence="13" id="KW-1185">Reference proteome</keyword>
<keyword evidence="7 8" id="KW-0413">Isomerase</keyword>
<feature type="region of interest" description="Disordered" evidence="9">
    <location>
        <begin position="864"/>
        <end position="886"/>
    </location>
</feature>
<dbReference type="EC" id="5.6.2.1" evidence="8"/>